<evidence type="ECO:0000256" key="1">
    <source>
        <dbReference type="SAM" id="SignalP"/>
    </source>
</evidence>
<reference evidence="3" key="1">
    <citation type="journal article" date="2019" name="Int. J. Syst. Evol. Microbiol.">
        <title>The Global Catalogue of Microorganisms (GCM) 10K type strain sequencing project: providing services to taxonomists for standard genome sequencing and annotation.</title>
        <authorList>
            <consortium name="The Broad Institute Genomics Platform"/>
            <consortium name="The Broad Institute Genome Sequencing Center for Infectious Disease"/>
            <person name="Wu L."/>
            <person name="Ma J."/>
        </authorList>
    </citation>
    <scope>NUCLEOTIDE SEQUENCE [LARGE SCALE GENOMIC DNA]</scope>
    <source>
        <strain evidence="3">CGMCC 4.1648</strain>
    </source>
</reference>
<evidence type="ECO:0000313" key="3">
    <source>
        <dbReference type="Proteomes" id="UP001595829"/>
    </source>
</evidence>
<organism evidence="2 3">
    <name type="scientific">Streptomyces coeruleoprunus</name>
    <dbReference type="NCBI Taxonomy" id="285563"/>
    <lineage>
        <taxon>Bacteria</taxon>
        <taxon>Bacillati</taxon>
        <taxon>Actinomycetota</taxon>
        <taxon>Actinomycetes</taxon>
        <taxon>Kitasatosporales</taxon>
        <taxon>Streptomycetaceae</taxon>
        <taxon>Streptomyces</taxon>
    </lineage>
</organism>
<protein>
    <recommendedName>
        <fullName evidence="4">Secreted protein</fullName>
    </recommendedName>
</protein>
<feature type="chain" id="PRO_5046556820" description="Secreted protein" evidence="1">
    <location>
        <begin position="31"/>
        <end position="123"/>
    </location>
</feature>
<evidence type="ECO:0008006" key="4">
    <source>
        <dbReference type="Google" id="ProtNLM"/>
    </source>
</evidence>
<evidence type="ECO:0000313" key="2">
    <source>
        <dbReference type="EMBL" id="MFC5022052.1"/>
    </source>
</evidence>
<dbReference type="Proteomes" id="UP001595829">
    <property type="component" value="Unassembled WGS sequence"/>
</dbReference>
<gene>
    <name evidence="2" type="ORF">ACFPM3_07865</name>
</gene>
<accession>A0ABV9X9V8</accession>
<comment type="caution">
    <text evidence="2">The sequence shown here is derived from an EMBL/GenBank/DDBJ whole genome shotgun (WGS) entry which is preliminary data.</text>
</comment>
<feature type="signal peptide" evidence="1">
    <location>
        <begin position="1"/>
        <end position="30"/>
    </location>
</feature>
<keyword evidence="1" id="KW-0732">Signal</keyword>
<sequence>MSRTRKTLTAALGALTLAAATLATSGSAAADAQASPCWRKPGSLYFYCYNVKGAPVYSASDFKTVVGRMYSNPSWFQCRYEYGPNHGGPHPTRWLWTQADNGAWGHMSDNDIYSDTNSVPVCP</sequence>
<keyword evidence="3" id="KW-1185">Reference proteome</keyword>
<dbReference type="RefSeq" id="WP_345687586.1">
    <property type="nucleotide sequence ID" value="NZ_BAABIT010000001.1"/>
</dbReference>
<dbReference type="EMBL" id="JBHSJD010000005">
    <property type="protein sequence ID" value="MFC5022052.1"/>
    <property type="molecule type" value="Genomic_DNA"/>
</dbReference>
<name>A0ABV9X9V8_9ACTN</name>
<proteinExistence type="predicted"/>